<dbReference type="GO" id="GO:0016810">
    <property type="term" value="F:hydrolase activity, acting on carbon-nitrogen (but not peptide) bonds"/>
    <property type="evidence" value="ECO:0007669"/>
    <property type="project" value="InterPro"/>
</dbReference>
<evidence type="ECO:0000259" key="3">
    <source>
        <dbReference type="Pfam" id="PF01522"/>
    </source>
</evidence>
<organism evidence="4 5">
    <name type="scientific">Candidatus Jeotgalibaca merdavium</name>
    <dbReference type="NCBI Taxonomy" id="2838627"/>
    <lineage>
        <taxon>Bacteria</taxon>
        <taxon>Bacillati</taxon>
        <taxon>Bacillota</taxon>
        <taxon>Bacilli</taxon>
        <taxon>Lactobacillales</taxon>
        <taxon>Carnobacteriaceae</taxon>
        <taxon>Jeotgalibaca</taxon>
    </lineage>
</organism>
<dbReference type="PANTHER" id="PTHR34216:SF3">
    <property type="entry name" value="POLY-BETA-1,6-N-ACETYL-D-GLUCOSAMINE N-DEACETYLASE"/>
    <property type="match status" value="1"/>
</dbReference>
<dbReference type="InterPro" id="IPR002509">
    <property type="entry name" value="NODB_dom"/>
</dbReference>
<dbReference type="EMBL" id="DWYW01000067">
    <property type="protein sequence ID" value="HJA89801.1"/>
    <property type="molecule type" value="Genomic_DNA"/>
</dbReference>
<evidence type="ECO:0000313" key="4">
    <source>
        <dbReference type="EMBL" id="HJA89801.1"/>
    </source>
</evidence>
<dbReference type="InterPro" id="IPR051398">
    <property type="entry name" value="Polysacch_Deacetylase"/>
</dbReference>
<accession>A0A9D2HZB2</accession>
<dbReference type="Pfam" id="PF01522">
    <property type="entry name" value="Polysacc_deac_1"/>
    <property type="match status" value="1"/>
</dbReference>
<protein>
    <submittedName>
        <fullName evidence="4">Polysaccharide deacetylase family protein</fullName>
    </submittedName>
</protein>
<dbReference type="GO" id="GO:0005576">
    <property type="term" value="C:extracellular region"/>
    <property type="evidence" value="ECO:0007669"/>
    <property type="project" value="UniProtKB-SubCell"/>
</dbReference>
<dbReference type="InterPro" id="IPR011330">
    <property type="entry name" value="Glyco_hydro/deAcase_b/a-brl"/>
</dbReference>
<proteinExistence type="predicted"/>
<sequence>MMTIEEALNAIKNAIYGKDVRQAMHDGILQAEGGAGTVAKEAALSAREAEIASKAIEGKADQAVTIATSAKNKSDSTKQQLDEIVIKGDSSVEAAQARVDITNYPNKTLSERLNTAEANISLGELSSKGKTEYSESTKSALVIISDDAMTANEDALIPLFIDKGVPLNLAVIPSRVGNSSYMSYARLKELQDDYDFGMVSHSVNHVDITALPYGEAENEYRDSFLTLRENGLKVDSFAVPNGKYNNRSRLFSKKYYRASRTSDAGTNKLPLQSHELKTYWLDDSAWNTSLDVNFYKTAIDQAVLENELLIISTHGQLTNESIITTFGEIIDYASAVGLPIMSMSEALDNVGNVIEIGDYSRNLTLRNTKGYFVVGADGLVESAQQDFDYNFETAPKDIPNGISYTVIDNAKNSTSPSGGNGILTTYKLSMRHATHGTLNWQEFIPAYEQEVSYVRSMISDEKFADTWKKKETIPKYVRKDDTKTLTSTFIEFEMGITFTYLHDVEEIPYPSHKRGTLITYKNHTGSGVALNYQEYVPQTAPEITYRRIFMSSTSPTFGDWQMLNTEYRKDNLSLESGLDDFNIGTTHTAITSVSGTPTNEIGMLKTVKHYESTETSRLGLNYQEFKPIAKPQITYSRYFTSATNKSEWTLN</sequence>
<keyword evidence="2" id="KW-0732">Signal</keyword>
<evidence type="ECO:0000256" key="1">
    <source>
        <dbReference type="ARBA" id="ARBA00004613"/>
    </source>
</evidence>
<name>A0A9D2HZB2_9LACT</name>
<feature type="domain" description="NodB homology" evidence="3">
    <location>
        <begin position="137"/>
        <end position="254"/>
    </location>
</feature>
<dbReference type="Gene3D" id="3.20.20.370">
    <property type="entry name" value="Glycoside hydrolase/deacetylase"/>
    <property type="match status" value="1"/>
</dbReference>
<comment type="caution">
    <text evidence="4">The sequence shown here is derived from an EMBL/GenBank/DDBJ whole genome shotgun (WGS) entry which is preliminary data.</text>
</comment>
<dbReference type="PANTHER" id="PTHR34216">
    <property type="match status" value="1"/>
</dbReference>
<dbReference type="Proteomes" id="UP000886856">
    <property type="component" value="Unassembled WGS sequence"/>
</dbReference>
<dbReference type="SUPFAM" id="SSF88713">
    <property type="entry name" value="Glycoside hydrolase/deacetylase"/>
    <property type="match status" value="1"/>
</dbReference>
<comment type="subcellular location">
    <subcellularLocation>
        <location evidence="1">Secreted</location>
    </subcellularLocation>
</comment>
<reference evidence="4" key="2">
    <citation type="submission" date="2021-04" db="EMBL/GenBank/DDBJ databases">
        <authorList>
            <person name="Gilroy R."/>
        </authorList>
    </citation>
    <scope>NUCLEOTIDE SEQUENCE</scope>
    <source>
        <strain evidence="4">CHK171-505</strain>
    </source>
</reference>
<reference evidence="4" key="1">
    <citation type="journal article" date="2021" name="PeerJ">
        <title>Extensive microbial diversity within the chicken gut microbiome revealed by metagenomics and culture.</title>
        <authorList>
            <person name="Gilroy R."/>
            <person name="Ravi A."/>
            <person name="Getino M."/>
            <person name="Pursley I."/>
            <person name="Horton D.L."/>
            <person name="Alikhan N.F."/>
            <person name="Baker D."/>
            <person name="Gharbi K."/>
            <person name="Hall N."/>
            <person name="Watson M."/>
            <person name="Adriaenssens E.M."/>
            <person name="Foster-Nyarko E."/>
            <person name="Jarju S."/>
            <person name="Secka A."/>
            <person name="Antonio M."/>
            <person name="Oren A."/>
            <person name="Chaudhuri R.R."/>
            <person name="La Ragione R."/>
            <person name="Hildebrand F."/>
            <person name="Pallen M.J."/>
        </authorList>
    </citation>
    <scope>NUCLEOTIDE SEQUENCE</scope>
    <source>
        <strain evidence="4">CHK171-505</strain>
    </source>
</reference>
<gene>
    <name evidence="4" type="ORF">H9948_03325</name>
</gene>
<evidence type="ECO:0000313" key="5">
    <source>
        <dbReference type="Proteomes" id="UP000886856"/>
    </source>
</evidence>
<evidence type="ECO:0000256" key="2">
    <source>
        <dbReference type="ARBA" id="ARBA00022729"/>
    </source>
</evidence>
<dbReference type="AlphaFoldDB" id="A0A9D2HZB2"/>
<dbReference type="GO" id="GO:0005975">
    <property type="term" value="P:carbohydrate metabolic process"/>
    <property type="evidence" value="ECO:0007669"/>
    <property type="project" value="InterPro"/>
</dbReference>